<evidence type="ECO:0000313" key="2">
    <source>
        <dbReference type="EMBL" id="CAG5872116.1"/>
    </source>
</evidence>
<dbReference type="OrthoDB" id="8938452at2759"/>
<comment type="caution">
    <text evidence="2">The sequence shown here is derived from an EMBL/GenBank/DDBJ whole genome shotgun (WGS) entry which is preliminary data.</text>
</comment>
<keyword evidence="1" id="KW-0732">Signal</keyword>
<dbReference type="Proteomes" id="UP000677803">
    <property type="component" value="Unassembled WGS sequence"/>
</dbReference>
<accession>A0A8S4ANB8</accession>
<dbReference type="EMBL" id="CAJRST010004446">
    <property type="protein sequence ID" value="CAG5872116.1"/>
    <property type="molecule type" value="Genomic_DNA"/>
</dbReference>
<evidence type="ECO:0000313" key="3">
    <source>
        <dbReference type="Proteomes" id="UP000677803"/>
    </source>
</evidence>
<name>A0A8S4ANB8_9TELE</name>
<gene>
    <name evidence="2" type="ORF">MMEN_LOCUS4976</name>
</gene>
<sequence length="140" mass="15702">MEMLALLLVSALALLPGPSGAGPTPHNPLESVIDTTKKLKETYKQEHFVEDVQPLADAGCMEEFFCKAGAILKNHSISFSSTEDEKRLAREIHVYTKKFERNCEDILKNVKVSHMKKPLSAFLELVLVCSQSNYMHRKGL</sequence>
<feature type="chain" id="PRO_5035733920" evidence="1">
    <location>
        <begin position="22"/>
        <end position="140"/>
    </location>
</feature>
<keyword evidence="3" id="KW-1185">Reference proteome</keyword>
<dbReference type="AlphaFoldDB" id="A0A8S4ANB8"/>
<evidence type="ECO:0000256" key="1">
    <source>
        <dbReference type="SAM" id="SignalP"/>
    </source>
</evidence>
<protein>
    <submittedName>
        <fullName evidence="2">(Atlantic silverside) hypothetical protein</fullName>
    </submittedName>
</protein>
<feature type="signal peptide" evidence="1">
    <location>
        <begin position="1"/>
        <end position="21"/>
    </location>
</feature>
<organism evidence="2 3">
    <name type="scientific">Menidia menidia</name>
    <name type="common">Atlantic silverside</name>
    <dbReference type="NCBI Taxonomy" id="238744"/>
    <lineage>
        <taxon>Eukaryota</taxon>
        <taxon>Metazoa</taxon>
        <taxon>Chordata</taxon>
        <taxon>Craniata</taxon>
        <taxon>Vertebrata</taxon>
        <taxon>Euteleostomi</taxon>
        <taxon>Actinopterygii</taxon>
        <taxon>Neopterygii</taxon>
        <taxon>Teleostei</taxon>
        <taxon>Neoteleostei</taxon>
        <taxon>Acanthomorphata</taxon>
        <taxon>Ovalentaria</taxon>
        <taxon>Atherinomorphae</taxon>
        <taxon>Atheriniformes</taxon>
        <taxon>Atherinopsidae</taxon>
        <taxon>Menidiinae</taxon>
        <taxon>Menidia</taxon>
    </lineage>
</organism>
<reference evidence="2" key="1">
    <citation type="submission" date="2021-05" db="EMBL/GenBank/DDBJ databases">
        <authorList>
            <person name="Tigano A."/>
        </authorList>
    </citation>
    <scope>NUCLEOTIDE SEQUENCE</scope>
</reference>
<proteinExistence type="predicted"/>